<evidence type="ECO:0000313" key="4">
    <source>
        <dbReference type="EMBL" id="GAA2805474.1"/>
    </source>
</evidence>
<dbReference type="Pfam" id="PF00550">
    <property type="entry name" value="PP-binding"/>
    <property type="match status" value="1"/>
</dbReference>
<keyword evidence="2" id="KW-0597">Phosphoprotein</keyword>
<keyword evidence="5" id="KW-1185">Reference proteome</keyword>
<dbReference type="Proteomes" id="UP001500979">
    <property type="component" value="Unassembled WGS sequence"/>
</dbReference>
<sequence>MPAQETIVQWCRNYVAQLLDVPASEIDPEADFDRLGLDSALAVSLLIEIEQEYGIDLPPEELFENPTINAVAAYLQAHTQNVVA</sequence>
<proteinExistence type="predicted"/>
<dbReference type="PROSITE" id="PS50075">
    <property type="entry name" value="CARRIER"/>
    <property type="match status" value="1"/>
</dbReference>
<dbReference type="InterPro" id="IPR036736">
    <property type="entry name" value="ACP-like_sf"/>
</dbReference>
<dbReference type="EMBL" id="BAAAUX010000019">
    <property type="protein sequence ID" value="GAA2805474.1"/>
    <property type="molecule type" value="Genomic_DNA"/>
</dbReference>
<dbReference type="InterPro" id="IPR009081">
    <property type="entry name" value="PP-bd_ACP"/>
</dbReference>
<evidence type="ECO:0000256" key="1">
    <source>
        <dbReference type="ARBA" id="ARBA00022450"/>
    </source>
</evidence>
<feature type="domain" description="Carrier" evidence="3">
    <location>
        <begin position="2"/>
        <end position="79"/>
    </location>
</feature>
<dbReference type="InterPro" id="IPR020806">
    <property type="entry name" value="PKS_PP-bd"/>
</dbReference>
<accession>A0ABN3VJ47</accession>
<name>A0ABN3VJ47_9PSEU</name>
<organism evidence="4 5">
    <name type="scientific">Saccharopolyspora taberi</name>
    <dbReference type="NCBI Taxonomy" id="60895"/>
    <lineage>
        <taxon>Bacteria</taxon>
        <taxon>Bacillati</taxon>
        <taxon>Actinomycetota</taxon>
        <taxon>Actinomycetes</taxon>
        <taxon>Pseudonocardiales</taxon>
        <taxon>Pseudonocardiaceae</taxon>
        <taxon>Saccharopolyspora</taxon>
    </lineage>
</organism>
<dbReference type="SUPFAM" id="SSF47336">
    <property type="entry name" value="ACP-like"/>
    <property type="match status" value="1"/>
</dbReference>
<evidence type="ECO:0000256" key="2">
    <source>
        <dbReference type="ARBA" id="ARBA00022553"/>
    </source>
</evidence>
<comment type="caution">
    <text evidence="4">The sequence shown here is derived from an EMBL/GenBank/DDBJ whole genome shotgun (WGS) entry which is preliminary data.</text>
</comment>
<keyword evidence="1" id="KW-0596">Phosphopantetheine</keyword>
<dbReference type="SMART" id="SM00823">
    <property type="entry name" value="PKS_PP"/>
    <property type="match status" value="1"/>
</dbReference>
<evidence type="ECO:0000259" key="3">
    <source>
        <dbReference type="PROSITE" id="PS50075"/>
    </source>
</evidence>
<evidence type="ECO:0000313" key="5">
    <source>
        <dbReference type="Proteomes" id="UP001500979"/>
    </source>
</evidence>
<reference evidence="4 5" key="1">
    <citation type="journal article" date="2019" name="Int. J. Syst. Evol. Microbiol.">
        <title>The Global Catalogue of Microorganisms (GCM) 10K type strain sequencing project: providing services to taxonomists for standard genome sequencing and annotation.</title>
        <authorList>
            <consortium name="The Broad Institute Genomics Platform"/>
            <consortium name="The Broad Institute Genome Sequencing Center for Infectious Disease"/>
            <person name="Wu L."/>
            <person name="Ma J."/>
        </authorList>
    </citation>
    <scope>NUCLEOTIDE SEQUENCE [LARGE SCALE GENOMIC DNA]</scope>
    <source>
        <strain evidence="4 5">JCM 9383</strain>
    </source>
</reference>
<gene>
    <name evidence="4" type="ORF">GCM10010470_45890</name>
</gene>
<protein>
    <submittedName>
        <fullName evidence="4">Acyl carrier protein</fullName>
    </submittedName>
</protein>
<dbReference type="Gene3D" id="1.10.1200.10">
    <property type="entry name" value="ACP-like"/>
    <property type="match status" value="1"/>
</dbReference>
<dbReference type="SMART" id="SM01294">
    <property type="entry name" value="PKS_PP_betabranch"/>
    <property type="match status" value="1"/>
</dbReference>
<dbReference type="RefSeq" id="WP_344682936.1">
    <property type="nucleotide sequence ID" value="NZ_BAAAUX010000019.1"/>
</dbReference>